<dbReference type="NCBIfam" id="TIGR03519">
    <property type="entry name" value="T9SS_PorP_fam"/>
    <property type="match status" value="1"/>
</dbReference>
<keyword evidence="1" id="KW-0732">Signal</keyword>
<keyword evidence="3" id="KW-1185">Reference proteome</keyword>
<evidence type="ECO:0000313" key="2">
    <source>
        <dbReference type="EMBL" id="MDT0554860.1"/>
    </source>
</evidence>
<dbReference type="RefSeq" id="WP_311331817.1">
    <property type="nucleotide sequence ID" value="NZ_JAVRHZ010000001.1"/>
</dbReference>
<organism evidence="2 3">
    <name type="scientific">Patiriisocius hiemis</name>
    <dbReference type="NCBI Taxonomy" id="3075604"/>
    <lineage>
        <taxon>Bacteria</taxon>
        <taxon>Pseudomonadati</taxon>
        <taxon>Bacteroidota</taxon>
        <taxon>Flavobacteriia</taxon>
        <taxon>Flavobacteriales</taxon>
        <taxon>Flavobacteriaceae</taxon>
        <taxon>Patiriisocius</taxon>
    </lineage>
</organism>
<dbReference type="Proteomes" id="UP001254488">
    <property type="component" value="Unassembled WGS sequence"/>
</dbReference>
<accession>A0ABU2YC87</accession>
<sequence length="308" mass="34282">MKTSIIYKTMGLLVFIITSSNINAQNSPQYTQYMYNTMSINPGYAGSLGTLDIVGTYRDQWVGIEGAPVTQNLGIHAPLRNDKMGLGLNIENDNLGPASQFFADGNFSYTLQLSPTVKVALGVKAGIKLFNVDFTEGTFQNPNDPLAQNIDNRITPTLGAGAFFYTDNWYIGLSVPDFTADDFYDDVEQAVAQEEIQYFLMGGYVIDMSPSLKFKPAFLLKYLDGFPVVVDVSANFLFNERFTLGAAYRYEDAISGLAGVMVFDGFFAGYSYDYTLTDFSDYNSGTHEIILRYTLPKKSKRVNSPRFF</sequence>
<proteinExistence type="predicted"/>
<evidence type="ECO:0000256" key="1">
    <source>
        <dbReference type="SAM" id="SignalP"/>
    </source>
</evidence>
<dbReference type="EMBL" id="JAVRHZ010000001">
    <property type="protein sequence ID" value="MDT0554860.1"/>
    <property type="molecule type" value="Genomic_DNA"/>
</dbReference>
<gene>
    <name evidence="2" type="ORF">RM538_02525</name>
</gene>
<feature type="chain" id="PRO_5045056600" evidence="1">
    <location>
        <begin position="25"/>
        <end position="308"/>
    </location>
</feature>
<dbReference type="Pfam" id="PF11751">
    <property type="entry name" value="PorP_SprF"/>
    <property type="match status" value="1"/>
</dbReference>
<name>A0ABU2YC87_9FLAO</name>
<feature type="signal peptide" evidence="1">
    <location>
        <begin position="1"/>
        <end position="24"/>
    </location>
</feature>
<protein>
    <submittedName>
        <fullName evidence="2">Type IX secretion system membrane protein PorP/SprF</fullName>
    </submittedName>
</protein>
<dbReference type="InterPro" id="IPR019861">
    <property type="entry name" value="PorP/SprF_Bacteroidetes"/>
</dbReference>
<reference evidence="2 3" key="1">
    <citation type="submission" date="2023-09" db="EMBL/GenBank/DDBJ databases">
        <authorList>
            <person name="Rey-Velasco X."/>
        </authorList>
    </citation>
    <scope>NUCLEOTIDE SEQUENCE [LARGE SCALE GENOMIC DNA]</scope>
    <source>
        <strain evidence="2 3">W242</strain>
    </source>
</reference>
<evidence type="ECO:0000313" key="3">
    <source>
        <dbReference type="Proteomes" id="UP001254488"/>
    </source>
</evidence>
<comment type="caution">
    <text evidence="2">The sequence shown here is derived from an EMBL/GenBank/DDBJ whole genome shotgun (WGS) entry which is preliminary data.</text>
</comment>